<dbReference type="STRING" id="1105367.CG50_00985"/>
<evidence type="ECO:0000313" key="4">
    <source>
        <dbReference type="EMBL" id="KFI26868.1"/>
    </source>
</evidence>
<comment type="caution">
    <text evidence="4">The sequence shown here is derived from an EMBL/GenBank/DDBJ whole genome shotgun (WGS) entry which is preliminary data.</text>
</comment>
<dbReference type="GO" id="GO:0042602">
    <property type="term" value="F:riboflavin reductase (NADPH) activity"/>
    <property type="evidence" value="ECO:0007669"/>
    <property type="project" value="TreeGrafter"/>
</dbReference>
<dbReference type="Gene3D" id="3.90.79.10">
    <property type="entry name" value="Nucleoside Triphosphate Pyrophosphohydrolase"/>
    <property type="match status" value="1"/>
</dbReference>
<gene>
    <name evidence="4" type="ORF">CG50_00985</name>
</gene>
<dbReference type="Proteomes" id="UP000028824">
    <property type="component" value="Unassembled WGS sequence"/>
</dbReference>
<proteinExistence type="inferred from homology"/>
<organism evidence="4 5">
    <name type="scientific">Paenirhodobacter enshiensis</name>
    <dbReference type="NCBI Taxonomy" id="1105367"/>
    <lineage>
        <taxon>Bacteria</taxon>
        <taxon>Pseudomonadati</taxon>
        <taxon>Pseudomonadota</taxon>
        <taxon>Alphaproteobacteria</taxon>
        <taxon>Rhodobacterales</taxon>
        <taxon>Rhodobacter group</taxon>
        <taxon>Paenirhodobacter</taxon>
    </lineage>
</organism>
<dbReference type="OrthoDB" id="9792858at2"/>
<evidence type="ECO:0000313" key="5">
    <source>
        <dbReference type="Proteomes" id="UP000028824"/>
    </source>
</evidence>
<dbReference type="GO" id="GO:0010181">
    <property type="term" value="F:FMN binding"/>
    <property type="evidence" value="ECO:0007669"/>
    <property type="project" value="InterPro"/>
</dbReference>
<evidence type="ECO:0000256" key="1">
    <source>
        <dbReference type="ARBA" id="ARBA00008898"/>
    </source>
</evidence>
<keyword evidence="2" id="KW-0560">Oxidoreductase</keyword>
<dbReference type="PANTHER" id="PTHR30466">
    <property type="entry name" value="FLAVIN REDUCTASE"/>
    <property type="match status" value="1"/>
</dbReference>
<dbReference type="eggNOG" id="COG1853">
    <property type="taxonomic scope" value="Bacteria"/>
</dbReference>
<comment type="similarity">
    <text evidence="1">Belongs to the non-flavoprotein flavin reductase family.</text>
</comment>
<dbReference type="InterPro" id="IPR012349">
    <property type="entry name" value="Split_barrel_FMN-bd"/>
</dbReference>
<name>A0A086XXW8_9RHOB</name>
<dbReference type="EMBL" id="JFZB01000012">
    <property type="protein sequence ID" value="KFI26868.1"/>
    <property type="molecule type" value="Genomic_DNA"/>
</dbReference>
<reference evidence="4 5" key="1">
    <citation type="submission" date="2014-03" db="EMBL/GenBank/DDBJ databases">
        <title>Genome of Paenirhodobacter enshiensis DW2-9.</title>
        <authorList>
            <person name="Wang D."/>
            <person name="Wang G."/>
        </authorList>
    </citation>
    <scope>NUCLEOTIDE SEQUENCE [LARGE SCALE GENOMIC DNA]</scope>
    <source>
        <strain evidence="4 5">DW2-9</strain>
    </source>
</reference>
<dbReference type="RefSeq" id="WP_036637078.1">
    <property type="nucleotide sequence ID" value="NZ_JFZB01000012.1"/>
</dbReference>
<dbReference type="AlphaFoldDB" id="A0A086XXW8"/>
<dbReference type="SUPFAM" id="SSF50475">
    <property type="entry name" value="FMN-binding split barrel"/>
    <property type="match status" value="1"/>
</dbReference>
<dbReference type="Pfam" id="PF01613">
    <property type="entry name" value="Flavin_Reduct"/>
    <property type="match status" value="1"/>
</dbReference>
<evidence type="ECO:0000256" key="2">
    <source>
        <dbReference type="ARBA" id="ARBA00023002"/>
    </source>
</evidence>
<keyword evidence="5" id="KW-1185">Reference proteome</keyword>
<protein>
    <submittedName>
        <fullName evidence="4">Flavin reductase</fullName>
    </submittedName>
</protein>
<dbReference type="InterPro" id="IPR050268">
    <property type="entry name" value="NADH-dep_flavin_reductase"/>
</dbReference>
<dbReference type="SMART" id="SM00903">
    <property type="entry name" value="Flavin_Reduct"/>
    <property type="match status" value="1"/>
</dbReference>
<dbReference type="Gene3D" id="2.30.110.10">
    <property type="entry name" value="Electron Transport, Fmn-binding Protein, Chain A"/>
    <property type="match status" value="1"/>
</dbReference>
<sequence length="304" mass="32192">MSLDDIRLLRDAFGCFMTGVTVVTTVAEDGTPIGFTANSFSSVSLDPPLLLVSVSNRSASLDHFTRGRGFAVNILSEGQKALSNTFARPSEDRFDGIDWSAGPYGAPVLSGASAWFDCSLERAIEAGDHTILLGRVEGFEAGTAPGLGYYRGAYMTPAITALSAEAGPRVVITAIIENEGRVYMTDDGTGGIQLPEIRVDRSGARAALSKLIAETGTTAEPGLVYAIYDDNGRGLQFIAHLCPARDTRCTRGAFVSLDETALGDVTDPAQHSMLARFAAEYRMGNFGQYAGSHEAGDILSFARG</sequence>
<accession>A0A086XXW8</accession>
<dbReference type="InterPro" id="IPR002563">
    <property type="entry name" value="Flavin_Rdtase-like_dom"/>
</dbReference>
<dbReference type="PANTHER" id="PTHR30466:SF11">
    <property type="entry name" value="FLAVIN-DEPENDENT MONOOXYGENASE, REDUCTASE SUBUNIT HSAB"/>
    <property type="match status" value="1"/>
</dbReference>
<feature type="domain" description="Flavin reductase like" evidence="3">
    <location>
        <begin position="13"/>
        <end position="156"/>
    </location>
</feature>
<evidence type="ECO:0000259" key="3">
    <source>
        <dbReference type="SMART" id="SM00903"/>
    </source>
</evidence>